<organism evidence="2 3">
    <name type="scientific">Nylanderia fulva</name>
    <dbReference type="NCBI Taxonomy" id="613905"/>
    <lineage>
        <taxon>Eukaryota</taxon>
        <taxon>Metazoa</taxon>
        <taxon>Ecdysozoa</taxon>
        <taxon>Arthropoda</taxon>
        <taxon>Hexapoda</taxon>
        <taxon>Insecta</taxon>
        <taxon>Pterygota</taxon>
        <taxon>Neoptera</taxon>
        <taxon>Endopterygota</taxon>
        <taxon>Hymenoptera</taxon>
        <taxon>Apocrita</taxon>
        <taxon>Aculeata</taxon>
        <taxon>Formicoidea</taxon>
        <taxon>Formicidae</taxon>
        <taxon>Formicinae</taxon>
        <taxon>Nylanderia</taxon>
    </lineage>
</organism>
<feature type="transmembrane region" description="Helical" evidence="1">
    <location>
        <begin position="120"/>
        <end position="137"/>
    </location>
</feature>
<keyword evidence="1" id="KW-1133">Transmembrane helix</keyword>
<dbReference type="EMBL" id="SGBU01000053">
    <property type="protein sequence ID" value="KAF3054283.1"/>
    <property type="molecule type" value="Genomic_DNA"/>
</dbReference>
<name>A0A6G1LQE0_9HYME</name>
<keyword evidence="1" id="KW-0472">Membrane</keyword>
<keyword evidence="1" id="KW-0812">Transmembrane</keyword>
<feature type="transmembrane region" description="Helical" evidence="1">
    <location>
        <begin position="158"/>
        <end position="176"/>
    </location>
</feature>
<dbReference type="Proteomes" id="UP000479987">
    <property type="component" value="Unassembled WGS sequence"/>
</dbReference>
<protein>
    <submittedName>
        <fullName evidence="2">Odorant receptor 429</fullName>
    </submittedName>
</protein>
<keyword evidence="3" id="KW-1185">Reference proteome</keyword>
<accession>A0A6G1LQE0</accession>
<feature type="non-terminal residue" evidence="2">
    <location>
        <position position="1"/>
    </location>
</feature>
<keyword evidence="2" id="KW-0675">Receptor</keyword>
<evidence type="ECO:0000313" key="2">
    <source>
        <dbReference type="EMBL" id="KAF3054283.1"/>
    </source>
</evidence>
<reference evidence="2 3" key="1">
    <citation type="submission" date="2019-08" db="EMBL/GenBank/DDBJ databases">
        <title>High quality draft denovo assembly of Nylanderia fulva.</title>
        <authorList>
            <person name="Vargo E.L."/>
            <person name="Tarone A.M."/>
            <person name="Konganti K.R."/>
        </authorList>
    </citation>
    <scope>NUCLEOTIDE SEQUENCE [LARGE SCALE GENOMIC DNA]</scope>
    <source>
        <strain evidence="2">TAMU-Nful-2015</strain>
        <tissue evidence="2">Whole body</tissue>
    </source>
</reference>
<comment type="caution">
    <text evidence="2">The sequence shown here is derived from an EMBL/GenBank/DDBJ whole genome shotgun (WGS) entry which is preliminary data.</text>
</comment>
<dbReference type="AlphaFoldDB" id="A0A6G1LQE0"/>
<sequence length="177" mass="20662">YILCDIRNFLVYASFNADKGHALRNNEFKHSVSVNWWKIFLHNIFLYFCSTSSTTNKIILNSSENAMRTSQYVSYFETYTSPCSNLNILKLFSCINSLISITYFAYIYVILDLTSSRNEGIFYAIYATSWFTLPLTLKKDMHFAIMNLSIPFRLTGGKFFYTTYFYISVLRVALLTK</sequence>
<gene>
    <name evidence="2" type="primary">Or-429</name>
    <name evidence="2" type="synonym">Nful_v1.0-Or-429-NTEdH</name>
    <name evidence="2" type="ORF">NFUL_NFUL000364</name>
</gene>
<evidence type="ECO:0000256" key="1">
    <source>
        <dbReference type="SAM" id="Phobius"/>
    </source>
</evidence>
<feature type="transmembrane region" description="Helical" evidence="1">
    <location>
        <begin position="88"/>
        <end position="108"/>
    </location>
</feature>
<evidence type="ECO:0000313" key="3">
    <source>
        <dbReference type="Proteomes" id="UP000479987"/>
    </source>
</evidence>
<proteinExistence type="predicted"/>